<protein>
    <recommendedName>
        <fullName evidence="3">Asp23/Gls24 family envelope stress response protein</fullName>
    </recommendedName>
</protein>
<proteinExistence type="predicted"/>
<dbReference type="RefSeq" id="WP_353306441.1">
    <property type="nucleotide sequence ID" value="NZ_AP028955.1"/>
</dbReference>
<gene>
    <name evidence="1" type="ORF">SAP269_01890</name>
</gene>
<evidence type="ECO:0000313" key="1">
    <source>
        <dbReference type="EMBL" id="BET37600.1"/>
    </source>
</evidence>
<sequence length="96" mass="11238">MEKDKDITNIIKKALSESILSVPGVANIYEKDNNYGIKVNKSDLGWIIDINIVCFFNNNIWNIMNQTQKNLKYIVEKIIKHQEYIVINIFVHDLIE</sequence>
<keyword evidence="2" id="KW-1185">Reference proteome</keyword>
<name>A0ABM8JKD3_9MOLU</name>
<organism evidence="1 2">
    <name type="scientific">Spiroplasma ixodetis</name>
    <dbReference type="NCBI Taxonomy" id="2141"/>
    <lineage>
        <taxon>Bacteria</taxon>
        <taxon>Bacillati</taxon>
        <taxon>Mycoplasmatota</taxon>
        <taxon>Mollicutes</taxon>
        <taxon>Entomoplasmatales</taxon>
        <taxon>Spiroplasmataceae</taxon>
        <taxon>Spiroplasma</taxon>
    </lineage>
</organism>
<dbReference type="Proteomes" id="UP001473424">
    <property type="component" value="Chromosome"/>
</dbReference>
<accession>A0ABM8JKD3</accession>
<evidence type="ECO:0000313" key="2">
    <source>
        <dbReference type="Proteomes" id="UP001473424"/>
    </source>
</evidence>
<dbReference type="EMBL" id="AP028955">
    <property type="protein sequence ID" value="BET37600.1"/>
    <property type="molecule type" value="Genomic_DNA"/>
</dbReference>
<reference evidence="2" key="1">
    <citation type="journal article" date="2024" name="FEMS Microbiol. Lett.">
        <title>Genomic insights into Spiroplasma endosymbionts that induce male-killing and protective phenotypes in the pea aphid.</title>
        <authorList>
            <person name="Arai H."/>
            <person name="Legeai F."/>
            <person name="Kageyama D."/>
            <person name="Sugio A."/>
            <person name="Simon J.C."/>
        </authorList>
    </citation>
    <scope>NUCLEOTIDE SEQUENCE [LARGE SCALE GENOMIC DNA]</scope>
    <source>
        <strain evidence="2">sAp269</strain>
    </source>
</reference>
<evidence type="ECO:0008006" key="3">
    <source>
        <dbReference type="Google" id="ProtNLM"/>
    </source>
</evidence>